<dbReference type="AlphaFoldDB" id="A0A3A8HZR7"/>
<accession>A0A3A8HZR7</accession>
<feature type="compositionally biased region" description="Basic residues" evidence="1">
    <location>
        <begin position="16"/>
        <end position="27"/>
    </location>
</feature>
<proteinExistence type="predicted"/>
<evidence type="ECO:0000313" key="3">
    <source>
        <dbReference type="Proteomes" id="UP000268094"/>
    </source>
</evidence>
<organism evidence="2 3">
    <name type="scientific">Corallococcus terminator</name>
    <dbReference type="NCBI Taxonomy" id="2316733"/>
    <lineage>
        <taxon>Bacteria</taxon>
        <taxon>Pseudomonadati</taxon>
        <taxon>Myxococcota</taxon>
        <taxon>Myxococcia</taxon>
        <taxon>Myxococcales</taxon>
        <taxon>Cystobacterineae</taxon>
        <taxon>Myxococcaceae</taxon>
        <taxon>Corallococcus</taxon>
    </lineage>
</organism>
<gene>
    <name evidence="2" type="ORF">D7V88_32320</name>
</gene>
<dbReference type="Proteomes" id="UP000268094">
    <property type="component" value="Unassembled WGS sequence"/>
</dbReference>
<evidence type="ECO:0000313" key="2">
    <source>
        <dbReference type="EMBL" id="RKG76395.1"/>
    </source>
</evidence>
<comment type="caution">
    <text evidence="2">The sequence shown here is derived from an EMBL/GenBank/DDBJ whole genome shotgun (WGS) entry which is preliminary data.</text>
</comment>
<feature type="region of interest" description="Disordered" evidence="1">
    <location>
        <begin position="1"/>
        <end position="32"/>
    </location>
</feature>
<evidence type="ECO:0000256" key="1">
    <source>
        <dbReference type="SAM" id="MobiDB-lite"/>
    </source>
</evidence>
<name>A0A3A8HZR7_9BACT</name>
<keyword evidence="3" id="KW-1185">Reference proteome</keyword>
<reference evidence="3" key="1">
    <citation type="submission" date="2018-09" db="EMBL/GenBank/DDBJ databases">
        <authorList>
            <person name="Livingstone P.G."/>
            <person name="Whitworth D.E."/>
        </authorList>
    </citation>
    <scope>NUCLEOTIDE SEQUENCE [LARGE SCALE GENOMIC DNA]</scope>
    <source>
        <strain evidence="3">CA054A</strain>
    </source>
</reference>
<dbReference type="EMBL" id="RAVZ01000306">
    <property type="protein sequence ID" value="RKG76395.1"/>
    <property type="molecule type" value="Genomic_DNA"/>
</dbReference>
<protein>
    <submittedName>
        <fullName evidence="2">Uncharacterized protein</fullName>
    </submittedName>
</protein>
<sequence>MESRGWRIPPCPAPRTRCHPPRRLPLRHPREPRRTLLPRPRLRRCPSWCWRPSLSKTTTTS</sequence>